<gene>
    <name evidence="1" type="ORF">RFM68_25530</name>
</gene>
<sequence>MILLTPELRERLLANGRDQDADHVPVVRFFNPVAAGTWLATELDEDRDTLFGLADLGFGCPELGRFSLSELQSARLAFGLGIERDVLFMGEFPISAYAEAARAARSIPGGERVLHAGACRQPRAALRQKTGEEEG</sequence>
<keyword evidence="2" id="KW-1185">Reference proteome</keyword>
<dbReference type="InterPro" id="IPR021341">
    <property type="entry name" value="DUF2958"/>
</dbReference>
<evidence type="ECO:0000313" key="1">
    <source>
        <dbReference type="EMBL" id="MDX8527863.1"/>
    </source>
</evidence>
<name>A0ABU4ZV03_9HYPH</name>
<organism evidence="1 2">
    <name type="scientific">Mesorhizobium montanum</name>
    <dbReference type="NCBI Taxonomy" id="3072323"/>
    <lineage>
        <taxon>Bacteria</taxon>
        <taxon>Pseudomonadati</taxon>
        <taxon>Pseudomonadota</taxon>
        <taxon>Alphaproteobacteria</taxon>
        <taxon>Hyphomicrobiales</taxon>
        <taxon>Phyllobacteriaceae</taxon>
        <taxon>Mesorhizobium</taxon>
    </lineage>
</organism>
<dbReference type="EMBL" id="JAVIJF010000021">
    <property type="protein sequence ID" value="MDX8527863.1"/>
    <property type="molecule type" value="Genomic_DNA"/>
</dbReference>
<comment type="caution">
    <text evidence="1">The sequence shown here is derived from an EMBL/GenBank/DDBJ whole genome shotgun (WGS) entry which is preliminary data.</text>
</comment>
<reference evidence="1 2" key="1">
    <citation type="submission" date="2023-08" db="EMBL/GenBank/DDBJ databases">
        <title>Implementing the SeqCode for naming new Mesorhizobium species isolated from Vachellia karroo root nodules.</title>
        <authorList>
            <person name="Van Lill M."/>
        </authorList>
    </citation>
    <scope>NUCLEOTIDE SEQUENCE [LARGE SCALE GENOMIC DNA]</scope>
    <source>
        <strain evidence="1 2">MSK 1335</strain>
    </source>
</reference>
<dbReference type="Pfam" id="PF11171">
    <property type="entry name" value="DUF2958"/>
    <property type="match status" value="1"/>
</dbReference>
<protein>
    <submittedName>
        <fullName evidence="1">DUF2958 domain-containing protein</fullName>
    </submittedName>
</protein>
<dbReference type="Proteomes" id="UP001276840">
    <property type="component" value="Unassembled WGS sequence"/>
</dbReference>
<accession>A0ABU4ZV03</accession>
<evidence type="ECO:0000313" key="2">
    <source>
        <dbReference type="Proteomes" id="UP001276840"/>
    </source>
</evidence>
<dbReference type="RefSeq" id="WP_320235807.1">
    <property type="nucleotide sequence ID" value="NZ_JAVIJF010000021.1"/>
</dbReference>
<proteinExistence type="predicted"/>